<evidence type="ECO:0000313" key="2">
    <source>
        <dbReference type="Proteomes" id="UP001292252"/>
    </source>
</evidence>
<protein>
    <recommendedName>
        <fullName evidence="3">DUF2187 domain-containing protein</fullName>
    </recommendedName>
</protein>
<dbReference type="Proteomes" id="UP001292252">
    <property type="component" value="Unassembled WGS sequence"/>
</dbReference>
<name>A0AAW9JGK3_BACTU</name>
<evidence type="ECO:0000313" key="1">
    <source>
        <dbReference type="EMBL" id="MDZ5480598.1"/>
    </source>
</evidence>
<reference evidence="1" key="1">
    <citation type="submission" date="2023-12" db="EMBL/GenBank/DDBJ databases">
        <title>Genome sequence of Bacillus thuringiensis strain SS10.</title>
        <authorList>
            <person name="Rouis S."/>
        </authorList>
    </citation>
    <scope>NUCLEOTIDE SEQUENCE</scope>
    <source>
        <strain evidence="1">SS10</strain>
    </source>
</reference>
<dbReference type="RefSeq" id="WP_043938444.1">
    <property type="nucleotide sequence ID" value="NZ_JAXOTW010000035.1"/>
</dbReference>
<organism evidence="1 2">
    <name type="scientific">Bacillus thuringiensis</name>
    <dbReference type="NCBI Taxonomy" id="1428"/>
    <lineage>
        <taxon>Bacteria</taxon>
        <taxon>Bacillati</taxon>
        <taxon>Bacillota</taxon>
        <taxon>Bacilli</taxon>
        <taxon>Bacillales</taxon>
        <taxon>Bacillaceae</taxon>
        <taxon>Bacillus</taxon>
        <taxon>Bacillus cereus group</taxon>
    </lineage>
</organism>
<comment type="caution">
    <text evidence="1">The sequence shown here is derived from an EMBL/GenBank/DDBJ whole genome shotgun (WGS) entry which is preliminary data.</text>
</comment>
<gene>
    <name evidence="1" type="ORF">U2F49_31150</name>
</gene>
<dbReference type="EMBL" id="JAXOTW010000035">
    <property type="protein sequence ID" value="MDZ5480598.1"/>
    <property type="molecule type" value="Genomic_DNA"/>
</dbReference>
<evidence type="ECO:0008006" key="3">
    <source>
        <dbReference type="Google" id="ProtNLM"/>
    </source>
</evidence>
<accession>A0AAW9JGK3</accession>
<sequence length="69" mass="7911">MNELGIAKFKANVQVGDIIRVGTTEIGYNDEKLSYHGEVIAIRDKDFILRESVVEFTISYKSVYWHCAE</sequence>
<dbReference type="AlphaFoldDB" id="A0AAW9JGK3"/>
<proteinExistence type="predicted"/>